<reference evidence="4 5" key="1">
    <citation type="journal article" date="2023" name="BMC Biol.">
        <title>The compact genome of the sponge Oopsacas minuta (Hexactinellida) is lacking key metazoan core genes.</title>
        <authorList>
            <person name="Santini S."/>
            <person name="Schenkelaars Q."/>
            <person name="Jourda C."/>
            <person name="Duchesne M."/>
            <person name="Belahbib H."/>
            <person name="Rocher C."/>
            <person name="Selva M."/>
            <person name="Riesgo A."/>
            <person name="Vervoort M."/>
            <person name="Leys S.P."/>
            <person name="Kodjabachian L."/>
            <person name="Le Bivic A."/>
            <person name="Borchiellini C."/>
            <person name="Claverie J.M."/>
            <person name="Renard E."/>
        </authorList>
    </citation>
    <scope>NUCLEOTIDE SEQUENCE [LARGE SCALE GENOMIC DNA]</scope>
    <source>
        <strain evidence="4">SPO-2</strain>
    </source>
</reference>
<comment type="similarity">
    <text evidence="1">Belongs to the small GTPase superfamily. Ras family. KappaB-Ras subfamily.</text>
</comment>
<keyword evidence="2" id="KW-0547">Nucleotide-binding</keyword>
<dbReference type="GO" id="GO:0032484">
    <property type="term" value="P:Ral protein signal transduction"/>
    <property type="evidence" value="ECO:0007669"/>
    <property type="project" value="TreeGrafter"/>
</dbReference>
<organism evidence="4 5">
    <name type="scientific">Oopsacas minuta</name>
    <dbReference type="NCBI Taxonomy" id="111878"/>
    <lineage>
        <taxon>Eukaryota</taxon>
        <taxon>Metazoa</taxon>
        <taxon>Porifera</taxon>
        <taxon>Hexactinellida</taxon>
        <taxon>Hexasterophora</taxon>
        <taxon>Lyssacinosida</taxon>
        <taxon>Leucopsacidae</taxon>
        <taxon>Oopsacas</taxon>
    </lineage>
</organism>
<dbReference type="SMART" id="SM00173">
    <property type="entry name" value="RAS"/>
    <property type="match status" value="1"/>
</dbReference>
<dbReference type="AlphaFoldDB" id="A0AAV7KID8"/>
<dbReference type="PANTHER" id="PTHR46152:SF3">
    <property type="entry name" value="NF-KAPPA-B INHIBITOR-INTERACTING RAS-LIKE PROTEIN"/>
    <property type="match status" value="1"/>
</dbReference>
<protein>
    <submittedName>
        <fullName evidence="4">Ras-related protein RABA1d-like</fullName>
    </submittedName>
</protein>
<sequence>MASAIKYYNVLVLGSFAVGKTSIESWLANDRDRNKRPDVNLFNRDYYDVRVDLCTGEKIIVRLWDTIELEKDNNLPTSYIRNRDGFILVWDIKRGSTLKELIELYKVTLTFYGDEHMPAYVIFANKAEMEMRQNSEEYESCQNWSLKHNINCYKTSTTTGANLEEGLDRLVEMMTMKEPVVRRKKQSVDIDLTEVRTQSKCCN</sequence>
<dbReference type="PROSITE" id="PS51419">
    <property type="entry name" value="RAB"/>
    <property type="match status" value="1"/>
</dbReference>
<name>A0AAV7KID8_9METZ</name>
<dbReference type="Pfam" id="PF00071">
    <property type="entry name" value="Ras"/>
    <property type="match status" value="1"/>
</dbReference>
<dbReference type="InterPro" id="IPR042227">
    <property type="entry name" value="KBRS"/>
</dbReference>
<accession>A0AAV7KID8</accession>
<dbReference type="SMART" id="SM00175">
    <property type="entry name" value="RAB"/>
    <property type="match status" value="1"/>
</dbReference>
<evidence type="ECO:0000256" key="1">
    <source>
        <dbReference type="ARBA" id="ARBA00008094"/>
    </source>
</evidence>
<proteinExistence type="inferred from homology"/>
<dbReference type="Gene3D" id="3.40.50.300">
    <property type="entry name" value="P-loop containing nucleotide triphosphate hydrolases"/>
    <property type="match status" value="1"/>
</dbReference>
<comment type="caution">
    <text evidence="4">The sequence shown here is derived from an EMBL/GenBank/DDBJ whole genome shotgun (WGS) entry which is preliminary data.</text>
</comment>
<keyword evidence="5" id="KW-1185">Reference proteome</keyword>
<dbReference type="GO" id="GO:0032794">
    <property type="term" value="F:GTPase activating protein binding"/>
    <property type="evidence" value="ECO:0007669"/>
    <property type="project" value="TreeGrafter"/>
</dbReference>
<dbReference type="GO" id="GO:0005525">
    <property type="term" value="F:GTP binding"/>
    <property type="evidence" value="ECO:0007669"/>
    <property type="project" value="UniProtKB-KW"/>
</dbReference>
<dbReference type="GO" id="GO:0043124">
    <property type="term" value="P:negative regulation of canonical NF-kappaB signal transduction"/>
    <property type="evidence" value="ECO:0007669"/>
    <property type="project" value="InterPro"/>
</dbReference>
<dbReference type="PRINTS" id="PR00449">
    <property type="entry name" value="RASTRNSFRMNG"/>
</dbReference>
<evidence type="ECO:0000313" key="4">
    <source>
        <dbReference type="EMBL" id="KAI6660675.1"/>
    </source>
</evidence>
<evidence type="ECO:0000256" key="3">
    <source>
        <dbReference type="ARBA" id="ARBA00023134"/>
    </source>
</evidence>
<dbReference type="EMBL" id="JAKMXF010000030">
    <property type="protein sequence ID" value="KAI6660675.1"/>
    <property type="molecule type" value="Genomic_DNA"/>
</dbReference>
<evidence type="ECO:0000256" key="2">
    <source>
        <dbReference type="ARBA" id="ARBA00022741"/>
    </source>
</evidence>
<dbReference type="Proteomes" id="UP001165289">
    <property type="component" value="Unassembled WGS sequence"/>
</dbReference>
<dbReference type="InterPro" id="IPR027417">
    <property type="entry name" value="P-loop_NTPase"/>
</dbReference>
<keyword evidence="3" id="KW-0342">GTP-binding</keyword>
<evidence type="ECO:0000313" key="5">
    <source>
        <dbReference type="Proteomes" id="UP001165289"/>
    </source>
</evidence>
<dbReference type="SUPFAM" id="SSF52540">
    <property type="entry name" value="P-loop containing nucleoside triphosphate hydrolases"/>
    <property type="match status" value="1"/>
</dbReference>
<dbReference type="GO" id="GO:0003924">
    <property type="term" value="F:GTPase activity"/>
    <property type="evidence" value="ECO:0007669"/>
    <property type="project" value="InterPro"/>
</dbReference>
<dbReference type="PANTHER" id="PTHR46152">
    <property type="entry name" value="NF-KAPPA-B INHIBITOR-INTERACTING RAS-LIKE PROTEIN"/>
    <property type="match status" value="1"/>
</dbReference>
<gene>
    <name evidence="4" type="ORF">LOD99_10355</name>
</gene>
<dbReference type="InterPro" id="IPR001806">
    <property type="entry name" value="Small_GTPase"/>
</dbReference>